<dbReference type="Proteomes" id="UP000255423">
    <property type="component" value="Unassembled WGS sequence"/>
</dbReference>
<accession>A0A380S8N8</accession>
<name>A0A380S8N8_FIBSU</name>
<gene>
    <name evidence="3" type="ORF">SAMN05661053_2360</name>
</gene>
<keyword evidence="2" id="KW-1133">Transmembrane helix</keyword>
<feature type="transmembrane region" description="Helical" evidence="2">
    <location>
        <begin position="12"/>
        <end position="32"/>
    </location>
</feature>
<protein>
    <submittedName>
        <fullName evidence="3">Uncharacterized protein</fullName>
    </submittedName>
</protein>
<keyword evidence="2" id="KW-0812">Transmembrane</keyword>
<keyword evidence="2" id="KW-0472">Membrane</keyword>
<sequence>MQKIVIVTHVLRALGFILVLLSLFGHEIILNVFPGLEGRSINPIFYSGIIVYLIGAVVYFFINKKEKADRRRREIEESYKAAGLGDSDDESSEDAASDSEENSNK</sequence>
<proteinExistence type="predicted"/>
<evidence type="ECO:0000313" key="4">
    <source>
        <dbReference type="Proteomes" id="UP000255423"/>
    </source>
</evidence>
<feature type="transmembrane region" description="Helical" evidence="2">
    <location>
        <begin position="44"/>
        <end position="62"/>
    </location>
</feature>
<reference evidence="3 4" key="1">
    <citation type="submission" date="2017-08" db="EMBL/GenBank/DDBJ databases">
        <authorList>
            <person name="de Groot N.N."/>
        </authorList>
    </citation>
    <scope>NUCLEOTIDE SEQUENCE [LARGE SCALE GENOMIC DNA]</scope>
    <source>
        <strain evidence="3 4">HM2</strain>
    </source>
</reference>
<dbReference type="EMBL" id="UHJL01000003">
    <property type="protein sequence ID" value="SUQ24946.1"/>
    <property type="molecule type" value="Genomic_DNA"/>
</dbReference>
<dbReference type="RefSeq" id="WP_109573285.1">
    <property type="nucleotide sequence ID" value="NZ_UHJL01000003.1"/>
</dbReference>
<evidence type="ECO:0000256" key="2">
    <source>
        <dbReference type="SAM" id="Phobius"/>
    </source>
</evidence>
<evidence type="ECO:0000313" key="3">
    <source>
        <dbReference type="EMBL" id="SUQ24946.1"/>
    </source>
</evidence>
<feature type="compositionally biased region" description="Acidic residues" evidence="1">
    <location>
        <begin position="86"/>
        <end position="105"/>
    </location>
</feature>
<evidence type="ECO:0000256" key="1">
    <source>
        <dbReference type="SAM" id="MobiDB-lite"/>
    </source>
</evidence>
<feature type="region of interest" description="Disordered" evidence="1">
    <location>
        <begin position="79"/>
        <end position="105"/>
    </location>
</feature>
<organism evidence="3 4">
    <name type="scientific">Fibrobacter succinogenes</name>
    <name type="common">Bacteroides succinogenes</name>
    <dbReference type="NCBI Taxonomy" id="833"/>
    <lineage>
        <taxon>Bacteria</taxon>
        <taxon>Pseudomonadati</taxon>
        <taxon>Fibrobacterota</taxon>
        <taxon>Fibrobacteria</taxon>
        <taxon>Fibrobacterales</taxon>
        <taxon>Fibrobacteraceae</taxon>
        <taxon>Fibrobacter</taxon>
    </lineage>
</organism>
<dbReference type="AlphaFoldDB" id="A0A380S8N8"/>